<organism evidence="1 2">
    <name type="scientific">Lindgomyces ingoldianus</name>
    <dbReference type="NCBI Taxonomy" id="673940"/>
    <lineage>
        <taxon>Eukaryota</taxon>
        <taxon>Fungi</taxon>
        <taxon>Dikarya</taxon>
        <taxon>Ascomycota</taxon>
        <taxon>Pezizomycotina</taxon>
        <taxon>Dothideomycetes</taxon>
        <taxon>Pleosporomycetidae</taxon>
        <taxon>Pleosporales</taxon>
        <taxon>Lindgomycetaceae</taxon>
        <taxon>Lindgomyces</taxon>
    </lineage>
</organism>
<sequence length="53" mass="6105">MCDKAGVLRDGDEKNRRKSDVYPCITLCLLYNIDFAGWAPFNIRHNVTYIKLG</sequence>
<reference evidence="1" key="1">
    <citation type="journal article" date="2020" name="Stud. Mycol.">
        <title>101 Dothideomycetes genomes: a test case for predicting lifestyles and emergence of pathogens.</title>
        <authorList>
            <person name="Haridas S."/>
            <person name="Albert R."/>
            <person name="Binder M."/>
            <person name="Bloem J."/>
            <person name="Labutti K."/>
            <person name="Salamov A."/>
            <person name="Andreopoulos B."/>
            <person name="Baker S."/>
            <person name="Barry K."/>
            <person name="Bills G."/>
            <person name="Bluhm B."/>
            <person name="Cannon C."/>
            <person name="Castanera R."/>
            <person name="Culley D."/>
            <person name="Daum C."/>
            <person name="Ezra D."/>
            <person name="Gonzalez J."/>
            <person name="Henrissat B."/>
            <person name="Kuo A."/>
            <person name="Liang C."/>
            <person name="Lipzen A."/>
            <person name="Lutzoni F."/>
            <person name="Magnuson J."/>
            <person name="Mondo S."/>
            <person name="Nolan M."/>
            <person name="Ohm R."/>
            <person name="Pangilinan J."/>
            <person name="Park H.-J."/>
            <person name="Ramirez L."/>
            <person name="Alfaro M."/>
            <person name="Sun H."/>
            <person name="Tritt A."/>
            <person name="Yoshinaga Y."/>
            <person name="Zwiers L.-H."/>
            <person name="Turgeon B."/>
            <person name="Goodwin S."/>
            <person name="Spatafora J."/>
            <person name="Crous P."/>
            <person name="Grigoriev I."/>
        </authorList>
    </citation>
    <scope>NUCLEOTIDE SEQUENCE</scope>
    <source>
        <strain evidence="1">ATCC 200398</strain>
    </source>
</reference>
<protein>
    <submittedName>
        <fullName evidence="1">Uncharacterized protein</fullName>
    </submittedName>
</protein>
<dbReference type="Proteomes" id="UP000799755">
    <property type="component" value="Unassembled WGS sequence"/>
</dbReference>
<accession>A0ACB6Q844</accession>
<proteinExistence type="predicted"/>
<keyword evidence="2" id="KW-1185">Reference proteome</keyword>
<evidence type="ECO:0000313" key="2">
    <source>
        <dbReference type="Proteomes" id="UP000799755"/>
    </source>
</evidence>
<gene>
    <name evidence="1" type="ORF">BDR25DRAFT_117246</name>
</gene>
<name>A0ACB6Q844_9PLEO</name>
<comment type="caution">
    <text evidence="1">The sequence shown here is derived from an EMBL/GenBank/DDBJ whole genome shotgun (WGS) entry which is preliminary data.</text>
</comment>
<dbReference type="EMBL" id="MU003555">
    <property type="protein sequence ID" value="KAF2463031.1"/>
    <property type="molecule type" value="Genomic_DNA"/>
</dbReference>
<evidence type="ECO:0000313" key="1">
    <source>
        <dbReference type="EMBL" id="KAF2463031.1"/>
    </source>
</evidence>